<reference evidence="2 3" key="1">
    <citation type="journal article" date="2013" name="BMC Genomics">
        <title>Genomics-driven discovery of the pneumocandin biosynthetic gene cluster in the fungus Glarea lozoyensis.</title>
        <authorList>
            <person name="Chen L."/>
            <person name="Yue Q."/>
            <person name="Zhang X."/>
            <person name="Xiang M."/>
            <person name="Wang C."/>
            <person name="Li S."/>
            <person name="Che Y."/>
            <person name="Ortiz-Lopez F.J."/>
            <person name="Bills G.F."/>
            <person name="Liu X."/>
            <person name="An Z."/>
        </authorList>
    </citation>
    <scope>NUCLEOTIDE SEQUENCE [LARGE SCALE GENOMIC DNA]</scope>
    <source>
        <strain evidence="3">ATCC 20868 / MF5171</strain>
    </source>
</reference>
<feature type="region of interest" description="Disordered" evidence="1">
    <location>
        <begin position="1"/>
        <end position="22"/>
    </location>
</feature>
<organism evidence="2 3">
    <name type="scientific">Glarea lozoyensis (strain ATCC 20868 / MF5171)</name>
    <dbReference type="NCBI Taxonomy" id="1116229"/>
    <lineage>
        <taxon>Eukaryota</taxon>
        <taxon>Fungi</taxon>
        <taxon>Dikarya</taxon>
        <taxon>Ascomycota</taxon>
        <taxon>Pezizomycotina</taxon>
        <taxon>Leotiomycetes</taxon>
        <taxon>Helotiales</taxon>
        <taxon>Helotiaceae</taxon>
        <taxon>Glarea</taxon>
    </lineage>
</organism>
<name>S3D024_GLAL2</name>
<evidence type="ECO:0000313" key="3">
    <source>
        <dbReference type="Proteomes" id="UP000016922"/>
    </source>
</evidence>
<protein>
    <recommendedName>
        <fullName evidence="4">F-box domain-containing protein</fullName>
    </recommendedName>
</protein>
<dbReference type="AlphaFoldDB" id="S3D024"/>
<evidence type="ECO:0000313" key="2">
    <source>
        <dbReference type="EMBL" id="EPE31200.1"/>
    </source>
</evidence>
<sequence length="302" mass="34431">MVSQKRKSVSKDNANQAEEGTGLLPPQRKMLRSYSAALKTRIPSLHADQPWIARLPIEILSIIIQSALDDDQEYYDPDTLNVKNVKPKLMYGFIPKDDAYRYAPVCSLLKAFPRLRSEILKVFFSRKVDLINITGEAGLEFLQSLSASEIETYPRQLCVPWYGRQSDVAFRRLARCKNLKSLQVLIKDDSHIHRIAKLNQSLDRCPGWDSIMSIRGCKETSLVVVAFRPSTTQIHRVFVRQVRSGARIREQVLRREFTPATQYRMDIAGLERLGVVSYVDMARLMQTTCSQPRLQQSEGGTG</sequence>
<dbReference type="RefSeq" id="XP_008082611.1">
    <property type="nucleotide sequence ID" value="XM_008084420.1"/>
</dbReference>
<proteinExistence type="predicted"/>
<dbReference type="HOGENOM" id="CLU_921503_0_0_1"/>
<keyword evidence="3" id="KW-1185">Reference proteome</keyword>
<evidence type="ECO:0000256" key="1">
    <source>
        <dbReference type="SAM" id="MobiDB-lite"/>
    </source>
</evidence>
<dbReference type="KEGG" id="glz:GLAREA_04167"/>
<evidence type="ECO:0008006" key="4">
    <source>
        <dbReference type="Google" id="ProtNLM"/>
    </source>
</evidence>
<accession>S3D024</accession>
<dbReference type="EMBL" id="KE145363">
    <property type="protein sequence ID" value="EPE31200.1"/>
    <property type="molecule type" value="Genomic_DNA"/>
</dbReference>
<gene>
    <name evidence="2" type="ORF">GLAREA_04167</name>
</gene>
<dbReference type="GeneID" id="19463222"/>
<dbReference type="Proteomes" id="UP000016922">
    <property type="component" value="Unassembled WGS sequence"/>
</dbReference>